<name>A0A2R6S711_9APHY</name>
<dbReference type="PROSITE" id="PS00109">
    <property type="entry name" value="PROTEIN_KINASE_TYR"/>
    <property type="match status" value="1"/>
</dbReference>
<dbReference type="Pfam" id="PF17667">
    <property type="entry name" value="Pkinase_fungal"/>
    <property type="match status" value="1"/>
</dbReference>
<keyword evidence="4" id="KW-1185">Reference proteome</keyword>
<protein>
    <recommendedName>
        <fullName evidence="2">Protein kinase domain-containing protein</fullName>
    </recommendedName>
</protein>
<dbReference type="AlphaFoldDB" id="A0A2R6S711"/>
<feature type="compositionally biased region" description="Low complexity" evidence="1">
    <location>
        <begin position="877"/>
        <end position="889"/>
    </location>
</feature>
<dbReference type="InterPro" id="IPR040976">
    <property type="entry name" value="Pkinase_fungal"/>
</dbReference>
<dbReference type="GO" id="GO:0004672">
    <property type="term" value="F:protein kinase activity"/>
    <property type="evidence" value="ECO:0007669"/>
    <property type="project" value="InterPro"/>
</dbReference>
<dbReference type="GO" id="GO:0005524">
    <property type="term" value="F:ATP binding"/>
    <property type="evidence" value="ECO:0007669"/>
    <property type="project" value="InterPro"/>
</dbReference>
<dbReference type="PANTHER" id="PTHR38248:SF2">
    <property type="entry name" value="FUNK1 11"/>
    <property type="match status" value="1"/>
</dbReference>
<feature type="compositionally biased region" description="Low complexity" evidence="1">
    <location>
        <begin position="255"/>
        <end position="274"/>
    </location>
</feature>
<gene>
    <name evidence="3" type="ORF">PHLCEN_2v97</name>
</gene>
<feature type="region of interest" description="Disordered" evidence="1">
    <location>
        <begin position="877"/>
        <end position="896"/>
    </location>
</feature>
<accession>A0A2R6S711</accession>
<comment type="caution">
    <text evidence="3">The sequence shown here is derived from an EMBL/GenBank/DDBJ whole genome shotgun (WGS) entry which is preliminary data.</text>
</comment>
<evidence type="ECO:0000313" key="3">
    <source>
        <dbReference type="EMBL" id="PSS38066.1"/>
    </source>
</evidence>
<feature type="region of interest" description="Disordered" evidence="1">
    <location>
        <begin position="802"/>
        <end position="830"/>
    </location>
</feature>
<evidence type="ECO:0000313" key="4">
    <source>
        <dbReference type="Proteomes" id="UP000186601"/>
    </source>
</evidence>
<evidence type="ECO:0000256" key="1">
    <source>
        <dbReference type="SAM" id="MobiDB-lite"/>
    </source>
</evidence>
<dbReference type="InterPro" id="IPR000719">
    <property type="entry name" value="Prot_kinase_dom"/>
</dbReference>
<dbReference type="Gene3D" id="1.10.510.10">
    <property type="entry name" value="Transferase(Phosphotransferase) domain 1"/>
    <property type="match status" value="1"/>
</dbReference>
<dbReference type="InterPro" id="IPR008266">
    <property type="entry name" value="Tyr_kinase_AS"/>
</dbReference>
<feature type="domain" description="Protein kinase" evidence="2">
    <location>
        <begin position="431"/>
        <end position="771"/>
    </location>
</feature>
<sequence length="896" mass="100400">MPEHSPPPGESPPGPAGVPQVIHASRKARGSTPALMKASSSMTRDHKTDSIHPFVQQDLEDSLREVSVETWVEGVLGVSPSRLGEWAAHIKKLDWFQDHIIGRALTDYARPTEESEIYKPFARITNRIIKLARGALPGVGDSYPIDDIKVVVNNRTTIERIPEHGELGAFRKPDLLFVRDPQKNPSRVKGARVRWVDILAFLEFKLDHKGQLLHTLNTCRYDRGLSIVKAKREKQDRSKDTESPAPKRRSARIAKGASMSSYRGSSGPSSAGSKRSIDDVLDGDRDQSRGSSKKQKCDSPNSETIRKNVQLQAGGYALELASCTYGTRVFSLGSIVRDDKMSLWYYDASGYVRTEESVSVMKDFEKFAAIMVAFACGEPKHWGALPDVISPPSSAPYPVSFPPPSLKGHSLEMVPPDTEEPVKVTLGKPVFTQYGLVGRRTFLYRIKTNTVVAQTPLVIKFSYQVVARKREQDMVEVARKAGVQHIPKVHMWCDLWKLSDGARAIFHGGDNHAYEDRMLRALVYTRYLPLKALFKTAWHLIPHMADQILDCLHDLRYKAKMLHRDISANNVMFEIRDGAVKFIVIDFDLATMVDSNGEPLAAPSAKHRTGTLPFMAYELLDDMSRLRTPGHRRIVHRLRHDFESLFYLCLYCILTMVEVEDAKIKADTLAQLKDWEDMALHGIASLKLCLCTDVKRINEHLVFPPSCEVLRRWFIGWVYVFDNALTAVKTYDKSQLMAEPHRTLATQNFDIDTLQGTITRDTIKLSLRSYYEHSLRPEDLLVANIPGLGKDVEAYMHDDEDMEGQNKHVQKQGGVAEKATPTRKPKSTAKAKKVEVAQKKAVPKATVAGTKITTATLVSPVRKQIPKQAVAPKRAARTLAAAARSMTTRSMRKGAK</sequence>
<proteinExistence type="predicted"/>
<feature type="region of interest" description="Disordered" evidence="1">
    <location>
        <begin position="1"/>
        <end position="20"/>
    </location>
</feature>
<dbReference type="Proteomes" id="UP000186601">
    <property type="component" value="Unassembled WGS sequence"/>
</dbReference>
<feature type="compositionally biased region" description="Basic and acidic residues" evidence="1">
    <location>
        <begin position="233"/>
        <end position="242"/>
    </location>
</feature>
<feature type="region of interest" description="Disordered" evidence="1">
    <location>
        <begin position="25"/>
        <end position="51"/>
    </location>
</feature>
<feature type="compositionally biased region" description="Basic and acidic residues" evidence="1">
    <location>
        <begin position="275"/>
        <end position="288"/>
    </location>
</feature>
<feature type="compositionally biased region" description="Pro residues" evidence="1">
    <location>
        <begin position="1"/>
        <end position="16"/>
    </location>
</feature>
<feature type="region of interest" description="Disordered" evidence="1">
    <location>
        <begin position="230"/>
        <end position="305"/>
    </location>
</feature>
<dbReference type="PROSITE" id="PS50011">
    <property type="entry name" value="PROTEIN_KINASE_DOM"/>
    <property type="match status" value="1"/>
</dbReference>
<dbReference type="OrthoDB" id="5569250at2759"/>
<evidence type="ECO:0000259" key="2">
    <source>
        <dbReference type="PROSITE" id="PS50011"/>
    </source>
</evidence>
<dbReference type="PANTHER" id="PTHR38248">
    <property type="entry name" value="FUNK1 6"/>
    <property type="match status" value="1"/>
</dbReference>
<dbReference type="SUPFAM" id="SSF56112">
    <property type="entry name" value="Protein kinase-like (PK-like)"/>
    <property type="match status" value="1"/>
</dbReference>
<organism evidence="3 4">
    <name type="scientific">Hermanssonia centrifuga</name>
    <dbReference type="NCBI Taxonomy" id="98765"/>
    <lineage>
        <taxon>Eukaryota</taxon>
        <taxon>Fungi</taxon>
        <taxon>Dikarya</taxon>
        <taxon>Basidiomycota</taxon>
        <taxon>Agaricomycotina</taxon>
        <taxon>Agaricomycetes</taxon>
        <taxon>Polyporales</taxon>
        <taxon>Meruliaceae</taxon>
        <taxon>Hermanssonia</taxon>
    </lineage>
</organism>
<feature type="compositionally biased region" description="Basic residues" evidence="1">
    <location>
        <begin position="821"/>
        <end position="830"/>
    </location>
</feature>
<dbReference type="InterPro" id="IPR011009">
    <property type="entry name" value="Kinase-like_dom_sf"/>
</dbReference>
<reference evidence="3 4" key="1">
    <citation type="submission" date="2018-02" db="EMBL/GenBank/DDBJ databases">
        <title>Genome sequence of the basidiomycete white-rot fungus Phlebia centrifuga.</title>
        <authorList>
            <person name="Granchi Z."/>
            <person name="Peng M."/>
            <person name="de Vries R.P."/>
            <person name="Hilden K."/>
            <person name="Makela M.R."/>
            <person name="Grigoriev I."/>
            <person name="Riley R."/>
        </authorList>
    </citation>
    <scope>NUCLEOTIDE SEQUENCE [LARGE SCALE GENOMIC DNA]</scope>
    <source>
        <strain evidence="3 4">FBCC195</strain>
    </source>
</reference>
<dbReference type="EMBL" id="MLYV02000008">
    <property type="protein sequence ID" value="PSS38066.1"/>
    <property type="molecule type" value="Genomic_DNA"/>
</dbReference>